<feature type="compositionally biased region" description="Gly residues" evidence="1">
    <location>
        <begin position="644"/>
        <end position="656"/>
    </location>
</feature>
<feature type="compositionally biased region" description="Basic and acidic residues" evidence="1">
    <location>
        <begin position="467"/>
        <end position="496"/>
    </location>
</feature>
<gene>
    <name evidence="2" type="ORF">GPECTOR_61g796</name>
</gene>
<comment type="caution">
    <text evidence="2">The sequence shown here is derived from an EMBL/GenBank/DDBJ whole genome shotgun (WGS) entry which is preliminary data.</text>
</comment>
<evidence type="ECO:0000313" key="2">
    <source>
        <dbReference type="EMBL" id="KXZ44843.1"/>
    </source>
</evidence>
<feature type="compositionally biased region" description="Low complexity" evidence="1">
    <location>
        <begin position="603"/>
        <end position="623"/>
    </location>
</feature>
<feature type="region of interest" description="Disordered" evidence="1">
    <location>
        <begin position="363"/>
        <end position="384"/>
    </location>
</feature>
<evidence type="ECO:0000256" key="1">
    <source>
        <dbReference type="SAM" id="MobiDB-lite"/>
    </source>
</evidence>
<feature type="compositionally biased region" description="Low complexity" evidence="1">
    <location>
        <begin position="657"/>
        <end position="666"/>
    </location>
</feature>
<feature type="region of interest" description="Disordered" evidence="1">
    <location>
        <begin position="589"/>
        <end position="689"/>
    </location>
</feature>
<dbReference type="AlphaFoldDB" id="A0A150G4Y3"/>
<feature type="compositionally biased region" description="Low complexity" evidence="1">
    <location>
        <begin position="156"/>
        <end position="165"/>
    </location>
</feature>
<dbReference type="EMBL" id="LSYV01000062">
    <property type="protein sequence ID" value="KXZ44843.1"/>
    <property type="molecule type" value="Genomic_DNA"/>
</dbReference>
<feature type="region of interest" description="Disordered" evidence="1">
    <location>
        <begin position="428"/>
        <end position="529"/>
    </location>
</feature>
<reference evidence="3" key="1">
    <citation type="journal article" date="2016" name="Nat. Commun.">
        <title>The Gonium pectorale genome demonstrates co-option of cell cycle regulation during the evolution of multicellularity.</title>
        <authorList>
            <person name="Hanschen E.R."/>
            <person name="Marriage T.N."/>
            <person name="Ferris P.J."/>
            <person name="Hamaji T."/>
            <person name="Toyoda A."/>
            <person name="Fujiyama A."/>
            <person name="Neme R."/>
            <person name="Noguchi H."/>
            <person name="Minakuchi Y."/>
            <person name="Suzuki M."/>
            <person name="Kawai-Toyooka H."/>
            <person name="Smith D.R."/>
            <person name="Sparks H."/>
            <person name="Anderson J."/>
            <person name="Bakaric R."/>
            <person name="Luria V."/>
            <person name="Karger A."/>
            <person name="Kirschner M.W."/>
            <person name="Durand P.M."/>
            <person name="Michod R.E."/>
            <person name="Nozaki H."/>
            <person name="Olson B.J."/>
        </authorList>
    </citation>
    <scope>NUCLEOTIDE SEQUENCE [LARGE SCALE GENOMIC DNA]</scope>
    <source>
        <strain evidence="3">NIES-2863</strain>
    </source>
</reference>
<feature type="compositionally biased region" description="Acidic residues" evidence="1">
    <location>
        <begin position="286"/>
        <end position="310"/>
    </location>
</feature>
<feature type="compositionally biased region" description="Low complexity" evidence="1">
    <location>
        <begin position="213"/>
        <end position="229"/>
    </location>
</feature>
<protein>
    <submittedName>
        <fullName evidence="2">Uncharacterized protein</fullName>
    </submittedName>
</protein>
<accession>A0A150G4Y3</accession>
<dbReference type="Proteomes" id="UP000075714">
    <property type="component" value="Unassembled WGS sequence"/>
</dbReference>
<proteinExistence type="predicted"/>
<feature type="compositionally biased region" description="Low complexity" evidence="1">
    <location>
        <begin position="239"/>
        <end position="282"/>
    </location>
</feature>
<evidence type="ECO:0000313" key="3">
    <source>
        <dbReference type="Proteomes" id="UP000075714"/>
    </source>
</evidence>
<feature type="compositionally biased region" description="Low complexity" evidence="1">
    <location>
        <begin position="497"/>
        <end position="507"/>
    </location>
</feature>
<keyword evidence="3" id="KW-1185">Reference proteome</keyword>
<dbReference type="OrthoDB" id="538642at2759"/>
<feature type="compositionally biased region" description="Polar residues" evidence="1">
    <location>
        <begin position="63"/>
        <end position="76"/>
    </location>
</feature>
<organism evidence="2 3">
    <name type="scientific">Gonium pectorale</name>
    <name type="common">Green alga</name>
    <dbReference type="NCBI Taxonomy" id="33097"/>
    <lineage>
        <taxon>Eukaryota</taxon>
        <taxon>Viridiplantae</taxon>
        <taxon>Chlorophyta</taxon>
        <taxon>core chlorophytes</taxon>
        <taxon>Chlorophyceae</taxon>
        <taxon>CS clade</taxon>
        <taxon>Chlamydomonadales</taxon>
        <taxon>Volvocaceae</taxon>
        <taxon>Gonium</taxon>
    </lineage>
</organism>
<sequence>MIQRAKSTLPPEARGLICDRLQEILGTPLMRRAAAAARAAGGKAGTPSKPPQSRAGRKPAWNSDWNAQQQPGSGTSWDDKAVGGAGAGGARTQGDRVVLLPSPTMGASSAGFGEPGRPTSCRYGLAGADGALRGDGPEHSHLLEQSTVSAIATLNPQAPAAQEAAARLRQYSQGQGTKPSAGAASPAPHVGVGAGGSRIPRPGAGAGAGDVASQSLRQLGSSRQQLGGSTSVSASRGNAARGSPAPLSAGSAGAAASASGALRSNGSSAHAGSAAGRQAAAGGEQGDGEEDDAYDDDFEEYAGSDAEDGEEGRRGAEGGAGAEGEEALREEGDDGLPDVDMLRHSVKALNGLVQLKIKQELAARQSTPAGAAAQPLRDSASPLAPVAAAGGDMLASLALIGTEGADGGGLDASGGLLDTDGLRQSDLEYLARLGAGEPHEGHDGAHSGDEHERPIEPGEPAGTAKAWGDRHPWGKDKAGEDRTGLELLRARQEREAQQQQARQQHPGPGQGQGQVRSSGVEEDDAVLLGETIPARARTAAAEQMQAISSALTALAGSGALAPNDAQDLQSQTDALYGSLRQLHQLMTGPKGAELRSPPGGYTFSPASGFSPSGNGSPSDSPDNTLARPAGATVGATGVSPLGSASGGSGGSGGRIGTAGRASAASASPPPLPLHELPAVESEGSAGSHMQLTPKNCLCAEDVAWMAGLVHSLSRSLQGEPGGLALPGY</sequence>
<feature type="region of interest" description="Disordered" evidence="1">
    <location>
        <begin position="33"/>
        <end position="117"/>
    </location>
</feature>
<name>A0A150G4Y3_GONPE</name>
<feature type="compositionally biased region" description="Basic and acidic residues" evidence="1">
    <location>
        <begin position="437"/>
        <end position="456"/>
    </location>
</feature>
<feature type="region of interest" description="Disordered" evidence="1">
    <location>
        <begin position="154"/>
        <end position="340"/>
    </location>
</feature>